<dbReference type="EMBL" id="RXFT01000009">
    <property type="protein sequence ID" value="RUR69609.1"/>
    <property type="molecule type" value="Genomic_DNA"/>
</dbReference>
<dbReference type="Pfam" id="PF00561">
    <property type="entry name" value="Abhydrolase_1"/>
    <property type="match status" value="1"/>
</dbReference>
<dbReference type="OrthoDB" id="9767934at2"/>
<dbReference type="PANTHER" id="PTHR36837">
    <property type="entry name" value="POLY(3-HYDROXYALKANOATE) POLYMERASE SUBUNIT PHAC"/>
    <property type="match status" value="1"/>
</dbReference>
<keyword evidence="2" id="KW-0378">Hydrolase</keyword>
<protein>
    <submittedName>
        <fullName evidence="2">Alpha/beta fold hydrolase</fullName>
    </submittedName>
</protein>
<organism evidence="2 3">
    <name type="scientific">Variovorax guangxiensis</name>
    <dbReference type="NCBI Taxonomy" id="1775474"/>
    <lineage>
        <taxon>Bacteria</taxon>
        <taxon>Pseudomonadati</taxon>
        <taxon>Pseudomonadota</taxon>
        <taxon>Betaproteobacteria</taxon>
        <taxon>Burkholderiales</taxon>
        <taxon>Comamonadaceae</taxon>
        <taxon>Variovorax</taxon>
    </lineage>
</organism>
<name>A0A433MNQ6_9BURK</name>
<dbReference type="RefSeq" id="WP_126023706.1">
    <property type="nucleotide sequence ID" value="NZ_RXFT01000009.1"/>
</dbReference>
<dbReference type="InterPro" id="IPR051321">
    <property type="entry name" value="PHA/PHB_synthase"/>
</dbReference>
<dbReference type="SUPFAM" id="SSF53474">
    <property type="entry name" value="alpha/beta-Hydrolases"/>
    <property type="match status" value="1"/>
</dbReference>
<dbReference type="InterPro" id="IPR029058">
    <property type="entry name" value="AB_hydrolase_fold"/>
</dbReference>
<comment type="caution">
    <text evidence="2">The sequence shown here is derived from an EMBL/GenBank/DDBJ whole genome shotgun (WGS) entry which is preliminary data.</text>
</comment>
<gene>
    <name evidence="2" type="ORF">EJP67_21370</name>
</gene>
<reference evidence="2 3" key="1">
    <citation type="submission" date="2018-12" db="EMBL/GenBank/DDBJ databases">
        <title>The genome sequences of Variovorax guangxiensis DSM 27352.</title>
        <authorList>
            <person name="Gao J."/>
            <person name="Sun J."/>
        </authorList>
    </citation>
    <scope>NUCLEOTIDE SEQUENCE [LARGE SCALE GENOMIC DNA]</scope>
    <source>
        <strain evidence="2 3">DSM 27352</strain>
    </source>
</reference>
<evidence type="ECO:0000259" key="1">
    <source>
        <dbReference type="Pfam" id="PF00561"/>
    </source>
</evidence>
<feature type="domain" description="AB hydrolase-1" evidence="1">
    <location>
        <begin position="95"/>
        <end position="339"/>
    </location>
</feature>
<evidence type="ECO:0000313" key="2">
    <source>
        <dbReference type="EMBL" id="RUR69609.1"/>
    </source>
</evidence>
<dbReference type="Proteomes" id="UP000281118">
    <property type="component" value="Unassembled WGS sequence"/>
</dbReference>
<dbReference type="Gene3D" id="3.40.50.1820">
    <property type="entry name" value="alpha/beta hydrolase"/>
    <property type="match status" value="1"/>
</dbReference>
<accession>A0A433MNQ6</accession>
<proteinExistence type="predicted"/>
<dbReference type="InterPro" id="IPR000073">
    <property type="entry name" value="AB_hydrolase_1"/>
</dbReference>
<dbReference type="AlphaFoldDB" id="A0A433MNQ6"/>
<evidence type="ECO:0000313" key="3">
    <source>
        <dbReference type="Proteomes" id="UP000281118"/>
    </source>
</evidence>
<dbReference type="PANTHER" id="PTHR36837:SF2">
    <property type="entry name" value="POLY(3-HYDROXYALKANOATE) POLYMERASE SUBUNIT PHAC"/>
    <property type="match status" value="1"/>
</dbReference>
<dbReference type="GO" id="GO:0016787">
    <property type="term" value="F:hydrolase activity"/>
    <property type="evidence" value="ECO:0007669"/>
    <property type="project" value="UniProtKB-KW"/>
</dbReference>
<sequence length="362" mass="40934">MSTTADTPFALPDIAVDMAAEIERAIQRNLKGLDFLTTAAPAVGQTPKDEIHRRGTLSLYHYRPMADEIYRVPLLIVMATTNRGYILDLAPGQSMVEHLLLQGYDVYMMDWNAPRPQEKHLRIEDYVLDFIPDSIRRVQERSGEEDVTLVGYCMGGVLSTLYAALHPGGPMKNLALFTTPIDFSRMKLFHAWSDRRYFDVDRLIDTVGNVPPEMLFTSFDMLRPAGRSAGMVQLWDNMDNDEFVRSYRMFDRWGNEMLPLAGEYFRQTVKELMWGNKLYKGELVIGGQKVQLKNIKVPVLHALAQHDHIVPYEAGQPLVAGVGSTDKEEVVLKGGHVSLAAGPNAVRRLWPKLDEWLGVRST</sequence>